<keyword evidence="2" id="KW-1185">Reference proteome</keyword>
<dbReference type="AlphaFoldDB" id="A0A3S4RUF2"/>
<name>A0A3S4RUF2_MYCCI</name>
<dbReference type="Proteomes" id="UP000282551">
    <property type="component" value="Chromosome"/>
</dbReference>
<dbReference type="OrthoDB" id="4725451at2"/>
<evidence type="ECO:0000313" key="1">
    <source>
        <dbReference type="EMBL" id="VEG49055.1"/>
    </source>
</evidence>
<evidence type="ECO:0000313" key="2">
    <source>
        <dbReference type="Proteomes" id="UP000282551"/>
    </source>
</evidence>
<protein>
    <submittedName>
        <fullName evidence="1">Uncharacterized protein</fullName>
    </submittedName>
</protein>
<organism evidence="1 2">
    <name type="scientific">Mycolicibacterium chitae</name>
    <name type="common">Mycobacterium chitae</name>
    <dbReference type="NCBI Taxonomy" id="1792"/>
    <lineage>
        <taxon>Bacteria</taxon>
        <taxon>Bacillati</taxon>
        <taxon>Actinomycetota</taxon>
        <taxon>Actinomycetes</taxon>
        <taxon>Mycobacteriales</taxon>
        <taxon>Mycobacteriaceae</taxon>
        <taxon>Mycolicibacterium</taxon>
    </lineage>
</organism>
<dbReference type="EMBL" id="LR134355">
    <property type="protein sequence ID" value="VEG49055.1"/>
    <property type="molecule type" value="Genomic_DNA"/>
</dbReference>
<sequence length="135" mass="14363">MVVALGLLLSQCPANRDGVPGQLAQAMEETVAAAHSGALALDLRIRDRTTPQLVSVQISDARDEVVKAFQGIADLKADDAADLSRQRFLTDSMTAIIDLLNTASAHTRNVVADPPLEQLRAALTASADRLEAGYR</sequence>
<gene>
    <name evidence="1" type="ORF">NCTC10485_03360</name>
</gene>
<dbReference type="RefSeq" id="WP_126334774.1">
    <property type="nucleotide sequence ID" value="NZ_AP022604.1"/>
</dbReference>
<accession>A0A3S4RUF2</accession>
<proteinExistence type="predicted"/>
<reference evidence="1 2" key="1">
    <citation type="submission" date="2018-12" db="EMBL/GenBank/DDBJ databases">
        <authorList>
            <consortium name="Pathogen Informatics"/>
        </authorList>
    </citation>
    <scope>NUCLEOTIDE SEQUENCE [LARGE SCALE GENOMIC DNA]</scope>
    <source>
        <strain evidence="1 2">NCTC10485</strain>
    </source>
</reference>